<reference evidence="3 4" key="1">
    <citation type="journal article" date="2015" name="Genome Biol. Evol.">
        <title>Characterization of Three Mycobacterium spp. with Potential Use in Bioremediation by Genome Sequencing and Comparative Genomics.</title>
        <authorList>
            <person name="Das S."/>
            <person name="Pettersson B.M."/>
            <person name="Behra P.R."/>
            <person name="Ramesh M."/>
            <person name="Dasgupta S."/>
            <person name="Bhattacharya A."/>
            <person name="Kirsebom L.A."/>
        </authorList>
    </citation>
    <scope>NUCLEOTIDE SEQUENCE [LARGE SCALE GENOMIC DNA]</scope>
    <source>
        <strain evidence="3 4">DSM 43826</strain>
    </source>
</reference>
<dbReference type="STRING" id="37916.MCHLDSM_05376"/>
<feature type="domain" description="DUF1707" evidence="2">
    <location>
        <begin position="13"/>
        <end position="65"/>
    </location>
</feature>
<organism evidence="3 4">
    <name type="scientific">Mycolicibacterium chlorophenolicum</name>
    <dbReference type="NCBI Taxonomy" id="37916"/>
    <lineage>
        <taxon>Bacteria</taxon>
        <taxon>Bacillati</taxon>
        <taxon>Actinomycetota</taxon>
        <taxon>Actinomycetes</taxon>
        <taxon>Mycobacteriales</taxon>
        <taxon>Mycobacteriaceae</taxon>
        <taxon>Mycolicibacterium</taxon>
    </lineage>
</organism>
<accession>A0A0J6VLY5</accession>
<evidence type="ECO:0000313" key="3">
    <source>
        <dbReference type="EMBL" id="KMO70488.1"/>
    </source>
</evidence>
<dbReference type="Proteomes" id="UP000036513">
    <property type="component" value="Unassembled WGS sequence"/>
</dbReference>
<dbReference type="EMBL" id="JYNL01000064">
    <property type="protein sequence ID" value="KMO70488.1"/>
    <property type="molecule type" value="Genomic_DNA"/>
</dbReference>
<dbReference type="InterPro" id="IPR012551">
    <property type="entry name" value="DUF1707_SHOCT-like"/>
</dbReference>
<dbReference type="AlphaFoldDB" id="A0A0J6VLY5"/>
<sequence length="289" mass="30803">MASGSSARGTTWTRAKDSDRTDTCQILDTALAEGQLSMTEHGERVKAATNAATLGQLQDLVSDLQTANAPTQLRKPPRQLPTLPGGWGIRIAMASVLVLLGVAIGWGLYGNTPSPLNFTSDPGAKADGIPATVLTPPRQLHSLGGLTGLFTQMEQKFGDTKGYSLTIYSDYASLERPDPTEPRRVLNYSYRGGWDDPSETSAGSDARLVDLGAFDVPKLVGILRGAPETLGIDPTEVKTTYLSIDPNSDMTAPPESIELSIYVSPNFGNSGYIELNGDLTIKRVSYPSA</sequence>
<dbReference type="PANTHER" id="PTHR40763">
    <property type="entry name" value="MEMBRANE PROTEIN-RELATED"/>
    <property type="match status" value="1"/>
</dbReference>
<evidence type="ECO:0000256" key="1">
    <source>
        <dbReference type="SAM" id="Phobius"/>
    </source>
</evidence>
<keyword evidence="1" id="KW-0472">Membrane</keyword>
<name>A0A0J6VLY5_9MYCO</name>
<dbReference type="Pfam" id="PF08044">
    <property type="entry name" value="DUF1707"/>
    <property type="match status" value="1"/>
</dbReference>
<evidence type="ECO:0000313" key="4">
    <source>
        <dbReference type="Proteomes" id="UP000036513"/>
    </source>
</evidence>
<dbReference type="PATRIC" id="fig|37916.4.peg.5386"/>
<keyword evidence="1" id="KW-0812">Transmembrane</keyword>
<gene>
    <name evidence="3" type="ORF">MCHLDSM_05376</name>
</gene>
<feature type="transmembrane region" description="Helical" evidence="1">
    <location>
        <begin position="87"/>
        <end position="109"/>
    </location>
</feature>
<protein>
    <recommendedName>
        <fullName evidence="2">DUF1707 domain-containing protein</fullName>
    </recommendedName>
</protein>
<evidence type="ECO:0000259" key="2">
    <source>
        <dbReference type="Pfam" id="PF08044"/>
    </source>
</evidence>
<keyword evidence="4" id="KW-1185">Reference proteome</keyword>
<keyword evidence="1" id="KW-1133">Transmembrane helix</keyword>
<comment type="caution">
    <text evidence="3">The sequence shown here is derived from an EMBL/GenBank/DDBJ whole genome shotgun (WGS) entry which is preliminary data.</text>
</comment>
<proteinExistence type="predicted"/>
<dbReference type="RefSeq" id="WP_048472485.1">
    <property type="nucleotide sequence ID" value="NZ_JYNL01000064.1"/>
</dbReference>
<dbReference type="PANTHER" id="PTHR40763:SF4">
    <property type="entry name" value="DUF1707 DOMAIN-CONTAINING PROTEIN"/>
    <property type="match status" value="1"/>
</dbReference>